<organism evidence="1 2">
    <name type="scientific">Cercophora newfieldiana</name>
    <dbReference type="NCBI Taxonomy" id="92897"/>
    <lineage>
        <taxon>Eukaryota</taxon>
        <taxon>Fungi</taxon>
        <taxon>Dikarya</taxon>
        <taxon>Ascomycota</taxon>
        <taxon>Pezizomycotina</taxon>
        <taxon>Sordariomycetes</taxon>
        <taxon>Sordariomycetidae</taxon>
        <taxon>Sordariales</taxon>
        <taxon>Lasiosphaeriaceae</taxon>
        <taxon>Cercophora</taxon>
    </lineage>
</organism>
<dbReference type="EMBL" id="JAULSV010000003">
    <property type="protein sequence ID" value="KAK0648189.1"/>
    <property type="molecule type" value="Genomic_DNA"/>
</dbReference>
<evidence type="ECO:0000313" key="1">
    <source>
        <dbReference type="EMBL" id="KAK0648189.1"/>
    </source>
</evidence>
<reference evidence="1" key="1">
    <citation type="submission" date="2023-06" db="EMBL/GenBank/DDBJ databases">
        <title>Genome-scale phylogeny and comparative genomics of the fungal order Sordariales.</title>
        <authorList>
            <consortium name="Lawrence Berkeley National Laboratory"/>
            <person name="Hensen N."/>
            <person name="Bonometti L."/>
            <person name="Westerberg I."/>
            <person name="Brannstrom I.O."/>
            <person name="Guillou S."/>
            <person name="Cros-Aarteil S."/>
            <person name="Calhoun S."/>
            <person name="Haridas S."/>
            <person name="Kuo A."/>
            <person name="Mondo S."/>
            <person name="Pangilinan J."/>
            <person name="Riley R."/>
            <person name="Labutti K."/>
            <person name="Andreopoulos B."/>
            <person name="Lipzen A."/>
            <person name="Chen C."/>
            <person name="Yanf M."/>
            <person name="Daum C."/>
            <person name="Ng V."/>
            <person name="Clum A."/>
            <person name="Steindorff A."/>
            <person name="Ohm R."/>
            <person name="Martin F."/>
            <person name="Silar P."/>
            <person name="Natvig D."/>
            <person name="Lalanne C."/>
            <person name="Gautier V."/>
            <person name="Ament-Velasquez S.L."/>
            <person name="Kruys A."/>
            <person name="Hutchinson M.I."/>
            <person name="Powell A.J."/>
            <person name="Barry K."/>
            <person name="Miller A.N."/>
            <person name="Grigoriev I.V."/>
            <person name="Debuchy R."/>
            <person name="Gladieux P."/>
            <person name="Thoren M.H."/>
            <person name="Johannesson H."/>
        </authorList>
    </citation>
    <scope>NUCLEOTIDE SEQUENCE</scope>
    <source>
        <strain evidence="1">SMH2532-1</strain>
    </source>
</reference>
<evidence type="ECO:0000313" key="2">
    <source>
        <dbReference type="Proteomes" id="UP001174936"/>
    </source>
</evidence>
<protein>
    <submittedName>
        <fullName evidence="1">Uncharacterized protein</fullName>
    </submittedName>
</protein>
<keyword evidence="2" id="KW-1185">Reference proteome</keyword>
<name>A0AA39Y9H0_9PEZI</name>
<dbReference type="AlphaFoldDB" id="A0AA39Y9H0"/>
<gene>
    <name evidence="1" type="ORF">B0T16DRAFT_455682</name>
</gene>
<proteinExistence type="predicted"/>
<accession>A0AA39Y9H0</accession>
<dbReference type="Proteomes" id="UP001174936">
    <property type="component" value="Unassembled WGS sequence"/>
</dbReference>
<sequence length="174" mass="19336">MSPLTATFLVQPPSEIPPSHPWTPSPVLHVRFTAPFWHRSNLTMTASLTTLFGQTVKANVPTLGPYFGVPKTPPAIYGPTEWNAYFCWEDLSCGENGSYRLRVEVEVPGFGRDVVESRVVLVWGMGGLGVSERLMCPSADELKALKRLEEEVGKGPFRTVKYKRTGGPSWWLSL</sequence>
<comment type="caution">
    <text evidence="1">The sequence shown here is derived from an EMBL/GenBank/DDBJ whole genome shotgun (WGS) entry which is preliminary data.</text>
</comment>